<sequence>MSTAVATDDKPPGRFDALVERFADGRVRTLLFAGLGGLAMLFVVLFERGADIGGLMIGVIGAAGLAFGWRGSPAFVLLILLYFLAFPYGLPPPEEDPFELQEGTFRVADLMLAAALVVYLSAHYRLLGLTSLAMPPEPAGFGRKLAQRRRPADLIRKGELPRLFYLTAAVVVVGQIVWAVVINLEVDILADFPLRTAEGPVWRRDGGDMSPWRTRLTVVVGLIFFGTLLARLVFGYWRLRTMTPAEGAMLLTDAGWNETKRERVRVESWRMWGVKRVADRVRAGFGKRGKR</sequence>
<feature type="transmembrane region" description="Helical" evidence="1">
    <location>
        <begin position="74"/>
        <end position="90"/>
    </location>
</feature>
<dbReference type="EMBL" id="CP036273">
    <property type="protein sequence ID" value="QDU21536.1"/>
    <property type="molecule type" value="Genomic_DNA"/>
</dbReference>
<dbReference type="RefSeq" id="WP_145240566.1">
    <property type="nucleotide sequence ID" value="NZ_CP036273.1"/>
</dbReference>
<feature type="transmembrane region" description="Helical" evidence="1">
    <location>
        <begin position="216"/>
        <end position="234"/>
    </location>
</feature>
<protein>
    <submittedName>
        <fullName evidence="2">Uncharacterized protein</fullName>
    </submittedName>
</protein>
<keyword evidence="1" id="KW-1133">Transmembrane helix</keyword>
<evidence type="ECO:0000313" key="3">
    <source>
        <dbReference type="Proteomes" id="UP000319576"/>
    </source>
</evidence>
<reference evidence="2 3" key="1">
    <citation type="submission" date="2019-02" db="EMBL/GenBank/DDBJ databases">
        <title>Deep-cultivation of Planctomycetes and their phenomic and genomic characterization uncovers novel biology.</title>
        <authorList>
            <person name="Wiegand S."/>
            <person name="Jogler M."/>
            <person name="Boedeker C."/>
            <person name="Pinto D."/>
            <person name="Vollmers J."/>
            <person name="Rivas-Marin E."/>
            <person name="Kohn T."/>
            <person name="Peeters S.H."/>
            <person name="Heuer A."/>
            <person name="Rast P."/>
            <person name="Oberbeckmann S."/>
            <person name="Bunk B."/>
            <person name="Jeske O."/>
            <person name="Meyerdierks A."/>
            <person name="Storesund J.E."/>
            <person name="Kallscheuer N."/>
            <person name="Luecker S."/>
            <person name="Lage O.M."/>
            <person name="Pohl T."/>
            <person name="Merkel B.J."/>
            <person name="Hornburger P."/>
            <person name="Mueller R.-W."/>
            <person name="Bruemmer F."/>
            <person name="Labrenz M."/>
            <person name="Spormann A.M."/>
            <person name="Op den Camp H."/>
            <person name="Overmann J."/>
            <person name="Amann R."/>
            <person name="Jetten M.S.M."/>
            <person name="Mascher T."/>
            <person name="Medema M.H."/>
            <person name="Devos D.P."/>
            <person name="Kaster A.-K."/>
            <person name="Ovreas L."/>
            <person name="Rohde M."/>
            <person name="Galperin M.Y."/>
            <person name="Jogler C."/>
        </authorList>
    </citation>
    <scope>NUCLEOTIDE SEQUENCE [LARGE SCALE GENOMIC DNA]</scope>
    <source>
        <strain evidence="2 3">ETA_A1</strain>
    </source>
</reference>
<accession>A0A517XVL4</accession>
<evidence type="ECO:0000256" key="1">
    <source>
        <dbReference type="SAM" id="Phobius"/>
    </source>
</evidence>
<dbReference type="OrthoDB" id="287741at2"/>
<keyword evidence="1" id="KW-0472">Membrane</keyword>
<feature type="transmembrane region" description="Helical" evidence="1">
    <location>
        <begin position="110"/>
        <end position="127"/>
    </location>
</feature>
<gene>
    <name evidence="2" type="ORF">ETAA1_35030</name>
</gene>
<name>A0A517XVL4_9BACT</name>
<dbReference type="AlphaFoldDB" id="A0A517XVL4"/>
<keyword evidence="3" id="KW-1185">Reference proteome</keyword>
<dbReference type="KEGG" id="uli:ETAA1_35030"/>
<feature type="transmembrane region" description="Helical" evidence="1">
    <location>
        <begin position="163"/>
        <end position="184"/>
    </location>
</feature>
<feature type="transmembrane region" description="Helical" evidence="1">
    <location>
        <begin position="29"/>
        <end position="46"/>
    </location>
</feature>
<proteinExistence type="predicted"/>
<feature type="transmembrane region" description="Helical" evidence="1">
    <location>
        <begin position="52"/>
        <end position="69"/>
    </location>
</feature>
<dbReference type="Proteomes" id="UP000319576">
    <property type="component" value="Chromosome"/>
</dbReference>
<organism evidence="2 3">
    <name type="scientific">Urbifossiella limnaea</name>
    <dbReference type="NCBI Taxonomy" id="2528023"/>
    <lineage>
        <taxon>Bacteria</taxon>
        <taxon>Pseudomonadati</taxon>
        <taxon>Planctomycetota</taxon>
        <taxon>Planctomycetia</taxon>
        <taxon>Gemmatales</taxon>
        <taxon>Gemmataceae</taxon>
        <taxon>Urbifossiella</taxon>
    </lineage>
</organism>
<keyword evidence="1" id="KW-0812">Transmembrane</keyword>
<evidence type="ECO:0000313" key="2">
    <source>
        <dbReference type="EMBL" id="QDU21536.1"/>
    </source>
</evidence>